<accession>A0A166WIS9</accession>
<dbReference type="AlphaFoldDB" id="A0A166WIS9"/>
<evidence type="ECO:0000313" key="2">
    <source>
        <dbReference type="Proteomes" id="UP000076532"/>
    </source>
</evidence>
<dbReference type="Proteomes" id="UP000076532">
    <property type="component" value="Unassembled WGS sequence"/>
</dbReference>
<reference evidence="1 2" key="1">
    <citation type="journal article" date="2016" name="Mol. Biol. Evol.">
        <title>Comparative Genomics of Early-Diverging Mushroom-Forming Fungi Provides Insights into the Origins of Lignocellulose Decay Capabilities.</title>
        <authorList>
            <person name="Nagy L.G."/>
            <person name="Riley R."/>
            <person name="Tritt A."/>
            <person name="Adam C."/>
            <person name="Daum C."/>
            <person name="Floudas D."/>
            <person name="Sun H."/>
            <person name="Yadav J.S."/>
            <person name="Pangilinan J."/>
            <person name="Larsson K.H."/>
            <person name="Matsuura K."/>
            <person name="Barry K."/>
            <person name="Labutti K."/>
            <person name="Kuo R."/>
            <person name="Ohm R.A."/>
            <person name="Bhattacharya S.S."/>
            <person name="Shirouzu T."/>
            <person name="Yoshinaga Y."/>
            <person name="Martin F.M."/>
            <person name="Grigoriev I.V."/>
            <person name="Hibbett D.S."/>
        </authorList>
    </citation>
    <scope>NUCLEOTIDE SEQUENCE [LARGE SCALE GENOMIC DNA]</scope>
    <source>
        <strain evidence="1 2">CBS 109695</strain>
    </source>
</reference>
<protein>
    <submittedName>
        <fullName evidence="1">Uncharacterized protein</fullName>
    </submittedName>
</protein>
<keyword evidence="2" id="KW-1185">Reference proteome</keyword>
<evidence type="ECO:0000313" key="1">
    <source>
        <dbReference type="EMBL" id="KZP33800.1"/>
    </source>
</evidence>
<sequence length="150" mass="17230">MSHPSLPWSPLDFHPGPVFKKIFVESRTDKPPMVTHGYPIAQQLRWNRIIHQARSDAPWALIYQYAGPWTTLAFILLHRFTAFKNSVPSAGRCALYRWFSSAAIAYIVGFATRRQVYVTIHCRHAVDINLDTWTLSDRPAHAWSPDLMSP</sequence>
<name>A0A166WIS9_9AGAM</name>
<organism evidence="1 2">
    <name type="scientific">Athelia psychrophila</name>
    <dbReference type="NCBI Taxonomy" id="1759441"/>
    <lineage>
        <taxon>Eukaryota</taxon>
        <taxon>Fungi</taxon>
        <taxon>Dikarya</taxon>
        <taxon>Basidiomycota</taxon>
        <taxon>Agaricomycotina</taxon>
        <taxon>Agaricomycetes</taxon>
        <taxon>Agaricomycetidae</taxon>
        <taxon>Atheliales</taxon>
        <taxon>Atheliaceae</taxon>
        <taxon>Athelia</taxon>
    </lineage>
</organism>
<proteinExistence type="predicted"/>
<gene>
    <name evidence="1" type="ORF">FIBSPDRAFT_206538</name>
</gene>
<dbReference type="EMBL" id="KV417481">
    <property type="protein sequence ID" value="KZP33800.1"/>
    <property type="molecule type" value="Genomic_DNA"/>
</dbReference>